<sequence>MYYSEFSEASRSTAETRNELSNLEKVENIVKNVDILYSLIKNDIFIYDDRVQRALEELRIKKNEVGDYETLLKMVEIFYRTGDSESMINTLSYFLKDVPYMPNHILVELTRYFNKAHRNSSLTRALQSQLYLNTCSNSSGDVCIENVLYCIDVIKDNSIVDRVLKAVDFSQCNEYDKLFTTLKLYHILLSRGGDKIEGFMVSAMRQFRNLLNNRTTISNTIGIASNRAVNSNSASDINIGSNSNSNSNSNSSSSNMNSASDDDEDTTACSGGNESTLLCYADKHVVNCFRMLIKIKNYETLDYGSISNIISSGYSYNATNLVLLLRDAYYCSYALDASMLASIYRSIFDNIAQISKDDVVLVFKFLNKYQPQLTNSQLDLLNVQAMLHMSEYRARDLLSIVNYYSSIPTSADTHNLMEKLYSHLVDITDSSIGTSIGISSIGNGVSDGNVSVSQHEDTNIHIYTLSKFMIYFNSAQSGSVVRKTVNNLMMNKLKRYIRTIAYNHIDLSDKTVAYCLYTFYKVKHDPVKLIQKLMPSLDRRLDNSVDLVQALLFFTRNRYGSFYPVLVRKVERKMANNEYNCSQLVIISMCLSNYKRIFTSQLFTVINTRLEEMSISQVCTVFNSYAKSGLRSESMISTLNQRVLRDLGSISSKEAMNLLLPIKKGYIRSERVVEYIKTLDLDTYEKFYAFGQVPMDGKLTDNQVVKCLLCLSEKERGTETDRFARELYSRVVKIVPSLSDNTIRSILKAIQAYGYSKPKVKRILTNRLMRHNRGKEIIKKTSVSRTSSTSKDKHKNTTNQGSNLLTFFRHISLGPPHLPLQNE</sequence>
<dbReference type="Proteomes" id="UP000244811">
    <property type="component" value="Chromosome 1"/>
</dbReference>
<evidence type="ECO:0000313" key="2">
    <source>
        <dbReference type="EMBL" id="UKK00428.2"/>
    </source>
</evidence>
<feature type="compositionally biased region" description="Low complexity" evidence="1">
    <location>
        <begin position="237"/>
        <end position="259"/>
    </location>
</feature>
<organism evidence="2 3">
    <name type="scientific">Theileria orientalis</name>
    <dbReference type="NCBI Taxonomy" id="68886"/>
    <lineage>
        <taxon>Eukaryota</taxon>
        <taxon>Sar</taxon>
        <taxon>Alveolata</taxon>
        <taxon>Apicomplexa</taxon>
        <taxon>Aconoidasida</taxon>
        <taxon>Piroplasmida</taxon>
        <taxon>Theileriidae</taxon>
        <taxon>Theileria</taxon>
    </lineage>
</organism>
<proteinExistence type="predicted"/>
<feature type="region of interest" description="Disordered" evidence="1">
    <location>
        <begin position="780"/>
        <end position="800"/>
    </location>
</feature>
<name>A0A976QU12_THEOR</name>
<feature type="region of interest" description="Disordered" evidence="1">
    <location>
        <begin position="237"/>
        <end position="267"/>
    </location>
</feature>
<accession>A0A976QU12</accession>
<dbReference type="EMBL" id="CP056069">
    <property type="protein sequence ID" value="UKK00428.2"/>
    <property type="molecule type" value="Genomic_DNA"/>
</dbReference>
<reference evidence="2" key="1">
    <citation type="submission" date="2022-07" db="EMBL/GenBank/DDBJ databases">
        <title>Evaluation of T. orientalis genome assembly methods using nanopore sequencing and analysis of variation between genomes.</title>
        <authorList>
            <person name="Yam J."/>
            <person name="Micallef M.L."/>
            <person name="Liu M."/>
            <person name="Djordjevic S.P."/>
            <person name="Bogema D.R."/>
            <person name="Jenkins C."/>
        </authorList>
    </citation>
    <scope>NUCLEOTIDE SEQUENCE</scope>
    <source>
        <strain evidence="2">Goon Nure</strain>
    </source>
</reference>
<dbReference type="AlphaFoldDB" id="A0A976QU12"/>
<protein>
    <submittedName>
        <fullName evidence="2">Uncharacterized protein</fullName>
    </submittedName>
</protein>
<evidence type="ECO:0000313" key="3">
    <source>
        <dbReference type="Proteomes" id="UP000244811"/>
    </source>
</evidence>
<gene>
    <name evidence="2" type="ORF">MACK_000500</name>
</gene>
<evidence type="ECO:0000256" key="1">
    <source>
        <dbReference type="SAM" id="MobiDB-lite"/>
    </source>
</evidence>
<feature type="compositionally biased region" description="Low complexity" evidence="1">
    <location>
        <begin position="780"/>
        <end position="789"/>
    </location>
</feature>